<accession>A0ABS7GHC1</accession>
<feature type="transmembrane region" description="Helical" evidence="5">
    <location>
        <begin position="12"/>
        <end position="30"/>
    </location>
</feature>
<feature type="transmembrane region" description="Helical" evidence="5">
    <location>
        <begin position="456"/>
        <end position="475"/>
    </location>
</feature>
<feature type="transmembrane region" description="Helical" evidence="5">
    <location>
        <begin position="144"/>
        <end position="166"/>
    </location>
</feature>
<keyword evidence="8" id="KW-1185">Reference proteome</keyword>
<gene>
    <name evidence="7" type="ORF">K1Y79_20425</name>
</gene>
<evidence type="ECO:0000256" key="1">
    <source>
        <dbReference type="ARBA" id="ARBA00004141"/>
    </source>
</evidence>
<proteinExistence type="predicted"/>
<comment type="caution">
    <text evidence="7">The sequence shown here is derived from an EMBL/GenBank/DDBJ whole genome shotgun (WGS) entry which is preliminary data.</text>
</comment>
<comment type="subcellular location">
    <subcellularLocation>
        <location evidence="1">Membrane</location>
        <topology evidence="1">Multi-pass membrane protein</topology>
    </subcellularLocation>
</comment>
<feature type="transmembrane region" description="Helical" evidence="5">
    <location>
        <begin position="262"/>
        <end position="277"/>
    </location>
</feature>
<feature type="domain" description="O-antigen ligase-related" evidence="6">
    <location>
        <begin position="267"/>
        <end position="407"/>
    </location>
</feature>
<evidence type="ECO:0000256" key="5">
    <source>
        <dbReference type="SAM" id="Phobius"/>
    </source>
</evidence>
<feature type="transmembrane region" description="Helical" evidence="5">
    <location>
        <begin position="232"/>
        <end position="250"/>
    </location>
</feature>
<dbReference type="InterPro" id="IPR007016">
    <property type="entry name" value="O-antigen_ligase-rel_domated"/>
</dbReference>
<feature type="transmembrane region" description="Helical" evidence="5">
    <location>
        <begin position="431"/>
        <end position="450"/>
    </location>
</feature>
<dbReference type="RefSeq" id="WP_220252051.1">
    <property type="nucleotide sequence ID" value="NZ_JAICCF010000004.1"/>
</dbReference>
<dbReference type="GO" id="GO:0016874">
    <property type="term" value="F:ligase activity"/>
    <property type="evidence" value="ECO:0007669"/>
    <property type="project" value="UniProtKB-KW"/>
</dbReference>
<keyword evidence="3 5" id="KW-1133">Transmembrane helix</keyword>
<feature type="transmembrane region" description="Helical" evidence="5">
    <location>
        <begin position="306"/>
        <end position="324"/>
    </location>
</feature>
<evidence type="ECO:0000259" key="6">
    <source>
        <dbReference type="Pfam" id="PF04932"/>
    </source>
</evidence>
<dbReference type="InterPro" id="IPR051533">
    <property type="entry name" value="WaaL-like"/>
</dbReference>
<name>A0ABS7GHC1_9BACT</name>
<feature type="transmembrane region" description="Helical" evidence="5">
    <location>
        <begin position="178"/>
        <end position="201"/>
    </location>
</feature>
<organism evidence="7 8">
    <name type="scientific">Chitinophaga rhizophila</name>
    <dbReference type="NCBI Taxonomy" id="2866212"/>
    <lineage>
        <taxon>Bacteria</taxon>
        <taxon>Pseudomonadati</taxon>
        <taxon>Bacteroidota</taxon>
        <taxon>Chitinophagia</taxon>
        <taxon>Chitinophagales</taxon>
        <taxon>Chitinophagaceae</taxon>
        <taxon>Chitinophaga</taxon>
    </lineage>
</organism>
<sequence>MYSQQAKKNTIIYLFILLWVIAVPAIAYISSLDAKLSIVLFAGVIGLALATVTAANFRLGYYIYIVISFSIHLPERMAKATIPVGVVMDSFLLLVLAGAIFTKQRENEKSNIEYYKDPLLLVLYFYTAYLLIQCFNPNMFSISGWFIFIRVYIRNFIFLFLTFRVISGWNEIYKFFKFWLALTTAAALYGCLQQATGLLPFEKAYIAMDPDKFRTVVLQGRPRIFSFMADPAAFGVLMACSSIICMVLLTAKQQLISFPKKVLLLFMIIVHLLALGFSGTRTAYVMLPVGLLLFFLVNLHNRNTLIAAGVFTFTMLAILFGPFYSSPTIIRFRTAFMGSQDESLNLRDVNRHSIQPWIYAHPIGGGVMTAGADGETYNPGHRLAGFQPDSGYLRSALELGWIGLILVCIYTYMGIHYAIKNYFKEEYELNKLLLISIAAVMFAILVAQYAQEAAGLVESSIFLNAILGITIKVKYNLSKSK</sequence>
<keyword evidence="2 5" id="KW-0812">Transmembrane</keyword>
<evidence type="ECO:0000256" key="2">
    <source>
        <dbReference type="ARBA" id="ARBA00022692"/>
    </source>
</evidence>
<dbReference type="PANTHER" id="PTHR37422:SF13">
    <property type="entry name" value="LIPOPOLYSACCHARIDE BIOSYNTHESIS PROTEIN PA4999-RELATED"/>
    <property type="match status" value="1"/>
</dbReference>
<protein>
    <submittedName>
        <fullName evidence="7">O-antigen ligase family protein</fullName>
    </submittedName>
</protein>
<evidence type="ECO:0000256" key="3">
    <source>
        <dbReference type="ARBA" id="ARBA00022989"/>
    </source>
</evidence>
<reference evidence="7 8" key="1">
    <citation type="submission" date="2021-08" db="EMBL/GenBank/DDBJ databases">
        <title>The genome sequence of Chitinophaga sp. B61.</title>
        <authorList>
            <person name="Zhang X."/>
        </authorList>
    </citation>
    <scope>NUCLEOTIDE SEQUENCE [LARGE SCALE GENOMIC DNA]</scope>
    <source>
        <strain evidence="7 8">B61</strain>
    </source>
</reference>
<dbReference type="Proteomes" id="UP000812961">
    <property type="component" value="Unassembled WGS sequence"/>
</dbReference>
<dbReference type="Pfam" id="PF04932">
    <property type="entry name" value="Wzy_C"/>
    <property type="match status" value="1"/>
</dbReference>
<feature type="transmembrane region" description="Helical" evidence="5">
    <location>
        <begin position="399"/>
        <end position="419"/>
    </location>
</feature>
<dbReference type="PANTHER" id="PTHR37422">
    <property type="entry name" value="TEICHURONIC ACID BIOSYNTHESIS PROTEIN TUAE"/>
    <property type="match status" value="1"/>
</dbReference>
<feature type="transmembrane region" description="Helical" evidence="5">
    <location>
        <begin position="114"/>
        <end position="132"/>
    </location>
</feature>
<evidence type="ECO:0000313" key="8">
    <source>
        <dbReference type="Proteomes" id="UP000812961"/>
    </source>
</evidence>
<dbReference type="EMBL" id="JAICCF010000004">
    <property type="protein sequence ID" value="MBW8686716.1"/>
    <property type="molecule type" value="Genomic_DNA"/>
</dbReference>
<evidence type="ECO:0000313" key="7">
    <source>
        <dbReference type="EMBL" id="MBW8686716.1"/>
    </source>
</evidence>
<keyword evidence="7" id="KW-0436">Ligase</keyword>
<keyword evidence="4 5" id="KW-0472">Membrane</keyword>
<feature type="transmembrane region" description="Helical" evidence="5">
    <location>
        <begin position="36"/>
        <end position="52"/>
    </location>
</feature>
<feature type="transmembrane region" description="Helical" evidence="5">
    <location>
        <begin position="283"/>
        <end position="299"/>
    </location>
</feature>
<evidence type="ECO:0000256" key="4">
    <source>
        <dbReference type="ARBA" id="ARBA00023136"/>
    </source>
</evidence>
<feature type="transmembrane region" description="Helical" evidence="5">
    <location>
        <begin position="80"/>
        <end position="102"/>
    </location>
</feature>